<protein>
    <submittedName>
        <fullName evidence="11">Mechanosensitive ion channel protein</fullName>
    </submittedName>
</protein>
<keyword evidence="4 8" id="KW-0812">Transmembrane</keyword>
<name>A0A398C7D6_9BURK</name>
<dbReference type="InterPro" id="IPR011014">
    <property type="entry name" value="MscS_channel_TM-2"/>
</dbReference>
<dbReference type="PANTHER" id="PTHR30347:SF1">
    <property type="entry name" value="MECHANOSENSITIVE CHANNEL MSCK"/>
    <property type="match status" value="1"/>
</dbReference>
<comment type="caution">
    <text evidence="11">The sequence shown here is derived from an EMBL/GenBank/DDBJ whole genome shotgun (WGS) entry which is preliminary data.</text>
</comment>
<accession>A0A398C7D6</accession>
<evidence type="ECO:0000256" key="3">
    <source>
        <dbReference type="ARBA" id="ARBA00022475"/>
    </source>
</evidence>
<feature type="region of interest" description="Disordered" evidence="7">
    <location>
        <begin position="431"/>
        <end position="450"/>
    </location>
</feature>
<comment type="similarity">
    <text evidence="2">Belongs to the MscS (TC 1.A.23) family.</text>
</comment>
<dbReference type="Pfam" id="PF21082">
    <property type="entry name" value="MS_channel_3rd"/>
    <property type="match status" value="1"/>
</dbReference>
<dbReference type="GO" id="GO:0008381">
    <property type="term" value="F:mechanosensitive monoatomic ion channel activity"/>
    <property type="evidence" value="ECO:0007669"/>
    <property type="project" value="UniProtKB-ARBA"/>
</dbReference>
<dbReference type="Proteomes" id="UP000266302">
    <property type="component" value="Unassembled WGS sequence"/>
</dbReference>
<dbReference type="InterPro" id="IPR023408">
    <property type="entry name" value="MscS_beta-dom_sf"/>
</dbReference>
<dbReference type="AlphaFoldDB" id="A0A398C7D6"/>
<dbReference type="PANTHER" id="PTHR30347">
    <property type="entry name" value="POTASSIUM CHANNEL RELATED"/>
    <property type="match status" value="1"/>
</dbReference>
<feature type="domain" description="Mechanosensitive ion channel MscS C-terminal" evidence="10">
    <location>
        <begin position="329"/>
        <end position="411"/>
    </location>
</feature>
<dbReference type="InterPro" id="IPR052702">
    <property type="entry name" value="MscS-like_channel"/>
</dbReference>
<evidence type="ECO:0000256" key="6">
    <source>
        <dbReference type="ARBA" id="ARBA00023136"/>
    </source>
</evidence>
<feature type="domain" description="Mechanosensitive ion channel MscS" evidence="9">
    <location>
        <begin position="254"/>
        <end position="319"/>
    </location>
</feature>
<dbReference type="GO" id="GO:0005886">
    <property type="term" value="C:plasma membrane"/>
    <property type="evidence" value="ECO:0007669"/>
    <property type="project" value="UniProtKB-SubCell"/>
</dbReference>
<dbReference type="Gene3D" id="1.10.287.1260">
    <property type="match status" value="1"/>
</dbReference>
<dbReference type="InterPro" id="IPR049278">
    <property type="entry name" value="MS_channel_C"/>
</dbReference>
<evidence type="ECO:0000256" key="4">
    <source>
        <dbReference type="ARBA" id="ARBA00022692"/>
    </source>
</evidence>
<evidence type="ECO:0000256" key="1">
    <source>
        <dbReference type="ARBA" id="ARBA00004651"/>
    </source>
</evidence>
<sequence>MTEKGPLLDELGRKLVALTQPTVLVELGAALASLVLAWLFVALLRRLSGQRNPDSILFGRKLLDGALFPLVLLVFGYVARNLLDDHIPLAVFRLVIPALMSLAVIRTGAKVLHAAFPQAHWLGDIERTISWLAWGAMVLWVTGVLPRVLDALDRIRWKMGSSEMSVRTVLEGAITAGIVLLAALWVSSVLEAWLLRSATGSGLSLRKALSNAIRALLLFVGLMFALSAAGIDLTALSVLGGAVGVGIGLGLQKLAANYVSGFVILAERSVRIGDNVRVDGFEGRITDITGRYTVIRSPGGRESIVPNEMLISQRVENLSLADPRVWQSTVVSVGYDSDVDLVMRLLCEAAFASPRVLKDPGPSAALSAFGADGLEFTLGFWIVDPENGTLSLRSDINLAILRALRAHGIDIPFPQRVVHIQGLGADAQAAGEATVPNVPPDSAQASASAL</sequence>
<dbReference type="EMBL" id="QXJC01000001">
    <property type="protein sequence ID" value="RID98995.1"/>
    <property type="molecule type" value="Genomic_DNA"/>
</dbReference>
<feature type="transmembrane region" description="Helical" evidence="8">
    <location>
        <begin position="215"/>
        <end position="236"/>
    </location>
</feature>
<keyword evidence="6 8" id="KW-0472">Membrane</keyword>
<dbReference type="Pfam" id="PF00924">
    <property type="entry name" value="MS_channel_2nd"/>
    <property type="match status" value="1"/>
</dbReference>
<feature type="transmembrane region" description="Helical" evidence="8">
    <location>
        <begin position="169"/>
        <end position="194"/>
    </location>
</feature>
<evidence type="ECO:0000256" key="2">
    <source>
        <dbReference type="ARBA" id="ARBA00008017"/>
    </source>
</evidence>
<dbReference type="InterPro" id="IPR010920">
    <property type="entry name" value="LSM_dom_sf"/>
</dbReference>
<dbReference type="InterPro" id="IPR006685">
    <property type="entry name" value="MscS_channel_2nd"/>
</dbReference>
<evidence type="ECO:0000313" key="11">
    <source>
        <dbReference type="EMBL" id="RID98995.1"/>
    </source>
</evidence>
<dbReference type="SUPFAM" id="SSF82689">
    <property type="entry name" value="Mechanosensitive channel protein MscS (YggB), C-terminal domain"/>
    <property type="match status" value="1"/>
</dbReference>
<evidence type="ECO:0000259" key="10">
    <source>
        <dbReference type="Pfam" id="PF21082"/>
    </source>
</evidence>
<keyword evidence="12" id="KW-1185">Reference proteome</keyword>
<keyword evidence="3" id="KW-1003">Cell membrane</keyword>
<feature type="transmembrane region" description="Helical" evidence="8">
    <location>
        <begin position="89"/>
        <end position="109"/>
    </location>
</feature>
<comment type="subcellular location">
    <subcellularLocation>
        <location evidence="1">Cell membrane</location>
        <topology evidence="1">Multi-pass membrane protein</topology>
    </subcellularLocation>
</comment>
<dbReference type="Gene3D" id="3.30.70.100">
    <property type="match status" value="1"/>
</dbReference>
<feature type="transmembrane region" description="Helical" evidence="8">
    <location>
        <begin position="129"/>
        <end position="149"/>
    </location>
</feature>
<organism evidence="11 12">
    <name type="scientific">Simplicispira hankyongi</name>
    <dbReference type="NCBI Taxonomy" id="2315688"/>
    <lineage>
        <taxon>Bacteria</taxon>
        <taxon>Pseudomonadati</taxon>
        <taxon>Pseudomonadota</taxon>
        <taxon>Betaproteobacteria</taxon>
        <taxon>Burkholderiales</taxon>
        <taxon>Comamonadaceae</taxon>
        <taxon>Simplicispira</taxon>
    </lineage>
</organism>
<gene>
    <name evidence="11" type="ORF">D3F03_00620</name>
</gene>
<dbReference type="OrthoDB" id="9809206at2"/>
<dbReference type="RefSeq" id="WP_119107446.1">
    <property type="nucleotide sequence ID" value="NZ_QXJC01000001.1"/>
</dbReference>
<evidence type="ECO:0000256" key="7">
    <source>
        <dbReference type="SAM" id="MobiDB-lite"/>
    </source>
</evidence>
<dbReference type="InterPro" id="IPR011066">
    <property type="entry name" value="MscS_channel_C_sf"/>
</dbReference>
<proteinExistence type="inferred from homology"/>
<keyword evidence="5 8" id="KW-1133">Transmembrane helix</keyword>
<dbReference type="SUPFAM" id="SSF82861">
    <property type="entry name" value="Mechanosensitive channel protein MscS (YggB), transmembrane region"/>
    <property type="match status" value="1"/>
</dbReference>
<feature type="transmembrane region" description="Helical" evidence="8">
    <location>
        <begin position="65"/>
        <end position="83"/>
    </location>
</feature>
<dbReference type="SUPFAM" id="SSF50182">
    <property type="entry name" value="Sm-like ribonucleoproteins"/>
    <property type="match status" value="1"/>
</dbReference>
<evidence type="ECO:0000259" key="9">
    <source>
        <dbReference type="Pfam" id="PF00924"/>
    </source>
</evidence>
<evidence type="ECO:0000313" key="12">
    <source>
        <dbReference type="Proteomes" id="UP000266302"/>
    </source>
</evidence>
<feature type="transmembrane region" description="Helical" evidence="8">
    <location>
        <begin position="23"/>
        <end position="44"/>
    </location>
</feature>
<reference evidence="11 12" key="1">
    <citation type="submission" date="2018-09" db="EMBL/GenBank/DDBJ databases">
        <title>Draft genome of Simplicispira sp. NY-02.</title>
        <authorList>
            <person name="Im W.T."/>
        </authorList>
    </citation>
    <scope>NUCLEOTIDE SEQUENCE [LARGE SCALE GENOMIC DNA]</scope>
    <source>
        <strain evidence="11 12">NY-02</strain>
    </source>
</reference>
<dbReference type="Gene3D" id="2.30.30.60">
    <property type="match status" value="1"/>
</dbReference>
<evidence type="ECO:0000256" key="8">
    <source>
        <dbReference type="SAM" id="Phobius"/>
    </source>
</evidence>
<evidence type="ECO:0000256" key="5">
    <source>
        <dbReference type="ARBA" id="ARBA00022989"/>
    </source>
</evidence>